<organism evidence="2 3">
    <name type="scientific">Laetiporus sulphureus 93-53</name>
    <dbReference type="NCBI Taxonomy" id="1314785"/>
    <lineage>
        <taxon>Eukaryota</taxon>
        <taxon>Fungi</taxon>
        <taxon>Dikarya</taxon>
        <taxon>Basidiomycota</taxon>
        <taxon>Agaricomycotina</taxon>
        <taxon>Agaricomycetes</taxon>
        <taxon>Polyporales</taxon>
        <taxon>Laetiporus</taxon>
    </lineage>
</organism>
<accession>A0A165D066</accession>
<dbReference type="InParanoid" id="A0A165D066"/>
<keyword evidence="3" id="KW-1185">Reference proteome</keyword>
<evidence type="ECO:0000313" key="3">
    <source>
        <dbReference type="Proteomes" id="UP000076871"/>
    </source>
</evidence>
<evidence type="ECO:0000256" key="1">
    <source>
        <dbReference type="SAM" id="MobiDB-lite"/>
    </source>
</evidence>
<name>A0A165D066_9APHY</name>
<protein>
    <submittedName>
        <fullName evidence="2">Uncharacterized protein</fullName>
    </submittedName>
</protein>
<dbReference type="GeneID" id="63830929"/>
<feature type="region of interest" description="Disordered" evidence="1">
    <location>
        <begin position="112"/>
        <end position="140"/>
    </location>
</feature>
<sequence>MPLCSLHRPISNILHGHHLSTRGTSAWVQLWEWAGAERDDFDRSNVAPTQPRPKSPHAPLHTRATKQRVRTRPLTFPTNKFRLTAGVPTPVPDVDDVPDGFVAANACTPASTSSASVLDQHDPSDNISNASTHQRQSRSDSAIPATALQIAPSGSAVRCLFLLLISHVSILCLPNRVHARRAEARAARR</sequence>
<feature type="compositionally biased region" description="Polar residues" evidence="1">
    <location>
        <begin position="125"/>
        <end position="134"/>
    </location>
</feature>
<gene>
    <name evidence="2" type="ORF">LAESUDRAFT_787073</name>
</gene>
<evidence type="ECO:0000313" key="2">
    <source>
        <dbReference type="EMBL" id="KZT03871.1"/>
    </source>
</evidence>
<proteinExistence type="predicted"/>
<dbReference type="RefSeq" id="XP_040761611.1">
    <property type="nucleotide sequence ID" value="XM_040913901.1"/>
</dbReference>
<reference evidence="2 3" key="1">
    <citation type="journal article" date="2016" name="Mol. Biol. Evol.">
        <title>Comparative Genomics of Early-Diverging Mushroom-Forming Fungi Provides Insights into the Origins of Lignocellulose Decay Capabilities.</title>
        <authorList>
            <person name="Nagy L.G."/>
            <person name="Riley R."/>
            <person name="Tritt A."/>
            <person name="Adam C."/>
            <person name="Daum C."/>
            <person name="Floudas D."/>
            <person name="Sun H."/>
            <person name="Yadav J.S."/>
            <person name="Pangilinan J."/>
            <person name="Larsson K.H."/>
            <person name="Matsuura K."/>
            <person name="Barry K."/>
            <person name="Labutti K."/>
            <person name="Kuo R."/>
            <person name="Ohm R.A."/>
            <person name="Bhattacharya S.S."/>
            <person name="Shirouzu T."/>
            <person name="Yoshinaga Y."/>
            <person name="Martin F.M."/>
            <person name="Grigoriev I.V."/>
            <person name="Hibbett D.S."/>
        </authorList>
    </citation>
    <scope>NUCLEOTIDE SEQUENCE [LARGE SCALE GENOMIC DNA]</scope>
    <source>
        <strain evidence="2 3">93-53</strain>
    </source>
</reference>
<dbReference type="EMBL" id="KV427641">
    <property type="protein sequence ID" value="KZT03871.1"/>
    <property type="molecule type" value="Genomic_DNA"/>
</dbReference>
<dbReference type="Proteomes" id="UP000076871">
    <property type="component" value="Unassembled WGS sequence"/>
</dbReference>
<dbReference type="AlphaFoldDB" id="A0A165D066"/>
<feature type="region of interest" description="Disordered" evidence="1">
    <location>
        <begin position="42"/>
        <end position="70"/>
    </location>
</feature>